<dbReference type="PANTHER" id="PTHR10615">
    <property type="entry name" value="HISTONE ACETYLTRANSFERASE"/>
    <property type="match status" value="1"/>
</dbReference>
<dbReference type="AlphaFoldDB" id="A0A1I7X440"/>
<evidence type="ECO:0000313" key="4">
    <source>
        <dbReference type="WBParaSite" id="Hba_12355"/>
    </source>
</evidence>
<dbReference type="GO" id="GO:0046972">
    <property type="term" value="F:histone H4K16 acetyltransferase activity"/>
    <property type="evidence" value="ECO:0007669"/>
    <property type="project" value="TreeGrafter"/>
</dbReference>
<dbReference type="InterPro" id="IPR036388">
    <property type="entry name" value="WH-like_DNA-bd_sf"/>
</dbReference>
<dbReference type="SUPFAM" id="SSF55729">
    <property type="entry name" value="Acyl-CoA N-acyltransferases (Nat)"/>
    <property type="match status" value="1"/>
</dbReference>
<dbReference type="Gene3D" id="1.10.10.10">
    <property type="entry name" value="Winged helix-like DNA-binding domain superfamily/Winged helix DNA-binding domain"/>
    <property type="match status" value="1"/>
</dbReference>
<dbReference type="WBParaSite" id="Hba_12355">
    <property type="protein sequence ID" value="Hba_12355"/>
    <property type="gene ID" value="Hba_12355"/>
</dbReference>
<comment type="subcellular location">
    <subcellularLocation>
        <location evidence="1">Nucleus</location>
    </subcellularLocation>
</comment>
<dbReference type="GO" id="GO:0072487">
    <property type="term" value="C:MSL complex"/>
    <property type="evidence" value="ECO:0007669"/>
    <property type="project" value="TreeGrafter"/>
</dbReference>
<name>A0A1I7X440_HETBA</name>
<keyword evidence="3" id="KW-1185">Reference proteome</keyword>
<sequence length="324" mass="37457">MRKLRCGESREIVEEMQPGEVFIVKRFNGTIDERVVATLIETKEVCDKVLQQNRDEKKEKNLIKPGTEQTVLMTNDDQADSRVSGDSPTKRMHKLYYIHYEGMDRRMDEWVERERSVELIDLILLSYISAYISIKRCFVLFRFVEYAPVGASLIAPVIATIPGGESNLHTLKSMILVLISLYWCVVQVEDITVTELSYASGISCADIVSTLQTMQMVKYWKGDHVVRTNRRMIEHCKSLNMARAPKVRLDKDALRWTPREMRGSPRGTISNYKWDVADQDLVPLVTEERGKEAENESTKKRKKDGIVMNPLMLQKQNQTSWEVY</sequence>
<evidence type="ECO:0000256" key="1">
    <source>
        <dbReference type="RuleBase" id="RU361211"/>
    </source>
</evidence>
<dbReference type="EC" id="2.3.1.48" evidence="1"/>
<proteinExistence type="inferred from homology"/>
<dbReference type="Gene3D" id="2.30.30.140">
    <property type="match status" value="1"/>
</dbReference>
<comment type="catalytic activity">
    <reaction evidence="1">
        <text>L-lysyl-[protein] + acetyl-CoA = N(6)-acetyl-L-lysyl-[protein] + CoA + H(+)</text>
        <dbReference type="Rhea" id="RHEA:45948"/>
        <dbReference type="Rhea" id="RHEA-COMP:9752"/>
        <dbReference type="Rhea" id="RHEA-COMP:10731"/>
        <dbReference type="ChEBI" id="CHEBI:15378"/>
        <dbReference type="ChEBI" id="CHEBI:29969"/>
        <dbReference type="ChEBI" id="CHEBI:57287"/>
        <dbReference type="ChEBI" id="CHEBI:57288"/>
        <dbReference type="ChEBI" id="CHEBI:61930"/>
        <dbReference type="EC" id="2.3.1.48"/>
    </reaction>
</comment>
<dbReference type="InterPro" id="IPR016181">
    <property type="entry name" value="Acyl_CoA_acyltransferase"/>
</dbReference>
<dbReference type="SUPFAM" id="SSF54160">
    <property type="entry name" value="Chromo domain-like"/>
    <property type="match status" value="1"/>
</dbReference>
<organism evidence="3 4">
    <name type="scientific">Heterorhabditis bacteriophora</name>
    <name type="common">Entomopathogenic nematode worm</name>
    <dbReference type="NCBI Taxonomy" id="37862"/>
    <lineage>
        <taxon>Eukaryota</taxon>
        <taxon>Metazoa</taxon>
        <taxon>Ecdysozoa</taxon>
        <taxon>Nematoda</taxon>
        <taxon>Chromadorea</taxon>
        <taxon>Rhabditida</taxon>
        <taxon>Rhabditina</taxon>
        <taxon>Rhabditomorpha</taxon>
        <taxon>Strongyloidea</taxon>
        <taxon>Heterorhabditidae</taxon>
        <taxon>Heterorhabditis</taxon>
    </lineage>
</organism>
<dbReference type="Pfam" id="PF11717">
    <property type="entry name" value="Tudor-knot"/>
    <property type="match status" value="1"/>
</dbReference>
<comment type="similarity">
    <text evidence="1">Belongs to the MYST (SAS/MOZ) family.</text>
</comment>
<evidence type="ECO:0000313" key="3">
    <source>
        <dbReference type="Proteomes" id="UP000095283"/>
    </source>
</evidence>
<evidence type="ECO:0000259" key="2">
    <source>
        <dbReference type="Pfam" id="PF11717"/>
    </source>
</evidence>
<protein>
    <recommendedName>
        <fullName evidence="1">Histone acetyltransferase</fullName>
        <ecNumber evidence="1">2.3.1.48</ecNumber>
    </recommendedName>
</protein>
<dbReference type="GO" id="GO:0044545">
    <property type="term" value="C:NSL complex"/>
    <property type="evidence" value="ECO:0007669"/>
    <property type="project" value="TreeGrafter"/>
</dbReference>
<keyword evidence="1" id="KW-0539">Nucleus</keyword>
<feature type="domain" description="Tudor-knot" evidence="2">
    <location>
        <begin position="82"/>
        <end position="115"/>
    </location>
</feature>
<dbReference type="InterPro" id="IPR016197">
    <property type="entry name" value="Chromo-like_dom_sf"/>
</dbReference>
<dbReference type="InterPro" id="IPR050603">
    <property type="entry name" value="MYST_HAT"/>
</dbReference>
<dbReference type="PANTHER" id="PTHR10615:SF82">
    <property type="entry name" value="HISTONE ACETYLTRANSFERASE KAT8"/>
    <property type="match status" value="1"/>
</dbReference>
<accession>A0A1I7X440</accession>
<dbReference type="Proteomes" id="UP000095283">
    <property type="component" value="Unplaced"/>
</dbReference>
<dbReference type="InterPro" id="IPR025995">
    <property type="entry name" value="Tudor-knot"/>
</dbReference>
<dbReference type="GO" id="GO:0035267">
    <property type="term" value="C:NuA4 histone acetyltransferase complex"/>
    <property type="evidence" value="ECO:0007669"/>
    <property type="project" value="TreeGrafter"/>
</dbReference>
<dbReference type="GO" id="GO:0005634">
    <property type="term" value="C:nucleus"/>
    <property type="evidence" value="ECO:0007669"/>
    <property type="project" value="UniProtKB-SubCell"/>
</dbReference>
<reference evidence="4" key="1">
    <citation type="submission" date="2016-11" db="UniProtKB">
        <authorList>
            <consortium name="WormBaseParasite"/>
        </authorList>
    </citation>
    <scope>IDENTIFICATION</scope>
</reference>